<keyword evidence="1" id="KW-0812">Transmembrane</keyword>
<proteinExistence type="predicted"/>
<protein>
    <submittedName>
        <fullName evidence="2">Uncharacterized protein</fullName>
    </submittedName>
</protein>
<accession>A0ABX0GHC8</accession>
<organism evidence="2 3">
    <name type="scientific">Photorhabdus tasmaniensis</name>
    <dbReference type="NCBI Taxonomy" id="1004159"/>
    <lineage>
        <taxon>Bacteria</taxon>
        <taxon>Pseudomonadati</taxon>
        <taxon>Pseudomonadota</taxon>
        <taxon>Gammaproteobacteria</taxon>
        <taxon>Enterobacterales</taxon>
        <taxon>Morganellaceae</taxon>
        <taxon>Photorhabdus</taxon>
    </lineage>
</organism>
<evidence type="ECO:0000313" key="3">
    <source>
        <dbReference type="Proteomes" id="UP000697802"/>
    </source>
</evidence>
<comment type="caution">
    <text evidence="2">The sequence shown here is derived from an EMBL/GenBank/DDBJ whole genome shotgun (WGS) entry which is preliminary data.</text>
</comment>
<reference evidence="2 3" key="1">
    <citation type="submission" date="2018-02" db="EMBL/GenBank/DDBJ databases">
        <authorList>
            <person name="Machado R.A."/>
        </authorList>
    </citation>
    <scope>NUCLEOTIDE SEQUENCE [LARGE SCALE GENOMIC DNA]</scope>
    <source>
        <strain evidence="2 3">T327</strain>
    </source>
</reference>
<keyword evidence="3" id="KW-1185">Reference proteome</keyword>
<gene>
    <name evidence="2" type="ORF">C5471_12980</name>
</gene>
<dbReference type="RefSeq" id="WP_133814370.1">
    <property type="nucleotide sequence ID" value="NZ_CAWPIF010000024.1"/>
</dbReference>
<keyword evidence="1" id="KW-0472">Membrane</keyword>
<keyword evidence="1" id="KW-1133">Transmembrane helix</keyword>
<feature type="transmembrane region" description="Helical" evidence="1">
    <location>
        <begin position="20"/>
        <end position="40"/>
    </location>
</feature>
<evidence type="ECO:0000256" key="1">
    <source>
        <dbReference type="SAM" id="Phobius"/>
    </source>
</evidence>
<feature type="transmembrane region" description="Helical" evidence="1">
    <location>
        <begin position="46"/>
        <end position="64"/>
    </location>
</feature>
<evidence type="ECO:0000313" key="2">
    <source>
        <dbReference type="EMBL" id="NHB88570.1"/>
    </source>
</evidence>
<name>A0ABX0GHC8_9GAMM</name>
<dbReference type="Proteomes" id="UP000697802">
    <property type="component" value="Unassembled WGS sequence"/>
</dbReference>
<sequence>MSNKKRKKGLFSGLIEDFFWSNILVVAITIWGIVSVSFFFDSWDTVFSIGSLIITVVYFVSAYLSSKKKAKRFS</sequence>
<dbReference type="EMBL" id="PUJU01000024">
    <property type="protein sequence ID" value="NHB88570.1"/>
    <property type="molecule type" value="Genomic_DNA"/>
</dbReference>